<keyword evidence="3" id="KW-1003">Cell membrane</keyword>
<sequence length="392" mass="42660">TNSAMSVSLMSFCSYMPFILVSIFTGSFIDSHKKKSILLWSDTLAALCTGLICILSVNGKLEIFHIYLVNLFLGLMNSFQSPALSVAIGILVPETYRSRASGMSSFSTNLITVITPMAATALYTFLGLEGILFLDLLSFILAASVLLLWIPIPEVLQKVPSKDKAFDGFLTGWAYLLKNRGILYLMLSMAVLNFFSRLTYENILTPMLLSRSQNSTTAGIVTGILGAGGIFGGLLVSLIKLPRNNQKVMYSCAALSFLLGDFTMGIGRNLYIWSLAAIFASLPIPFIGAAQNVILYRHIPSGLQGRIFAVRNALQYSTIPIGILLGGFLADYVFEPFMASHAPLAKALGRLTGNTPGSGMAVMFLCTGILGFFFSILWLRNREIKKISQTAE</sequence>
<evidence type="ECO:0000256" key="4">
    <source>
        <dbReference type="ARBA" id="ARBA00022692"/>
    </source>
</evidence>
<proteinExistence type="predicted"/>
<dbReference type="InterPro" id="IPR011701">
    <property type="entry name" value="MFS"/>
</dbReference>
<dbReference type="SUPFAM" id="SSF103473">
    <property type="entry name" value="MFS general substrate transporter"/>
    <property type="match status" value="1"/>
</dbReference>
<dbReference type="PANTHER" id="PTHR23513">
    <property type="entry name" value="INTEGRAL MEMBRANE EFFLUX PROTEIN-RELATED"/>
    <property type="match status" value="1"/>
</dbReference>
<comment type="caution">
    <text evidence="9">The sequence shown here is derived from an EMBL/GenBank/DDBJ whole genome shotgun (WGS) entry which is preliminary data.</text>
</comment>
<dbReference type="GO" id="GO:0005886">
    <property type="term" value="C:plasma membrane"/>
    <property type="evidence" value="ECO:0007669"/>
    <property type="project" value="UniProtKB-SubCell"/>
</dbReference>
<feature type="transmembrane region" description="Helical" evidence="7">
    <location>
        <begin position="63"/>
        <end position="92"/>
    </location>
</feature>
<evidence type="ECO:0000256" key="5">
    <source>
        <dbReference type="ARBA" id="ARBA00022989"/>
    </source>
</evidence>
<feature type="transmembrane region" description="Helical" evidence="7">
    <location>
        <begin position="104"/>
        <end position="125"/>
    </location>
</feature>
<feature type="transmembrane region" description="Helical" evidence="7">
    <location>
        <begin position="131"/>
        <end position="152"/>
    </location>
</feature>
<evidence type="ECO:0000256" key="3">
    <source>
        <dbReference type="ARBA" id="ARBA00022475"/>
    </source>
</evidence>
<feature type="transmembrane region" description="Helical" evidence="7">
    <location>
        <begin position="6"/>
        <end position="25"/>
    </location>
</feature>
<accession>A0A9D2FPZ0</accession>
<reference evidence="9" key="2">
    <citation type="submission" date="2021-04" db="EMBL/GenBank/DDBJ databases">
        <authorList>
            <person name="Gilroy R."/>
        </authorList>
    </citation>
    <scope>NUCLEOTIDE SEQUENCE</scope>
    <source>
        <strain evidence="9">1068</strain>
    </source>
</reference>
<keyword evidence="4 7" id="KW-0812">Transmembrane</keyword>
<dbReference type="EMBL" id="DXBG01000123">
    <property type="protein sequence ID" value="HIZ65263.1"/>
    <property type="molecule type" value="Genomic_DNA"/>
</dbReference>
<dbReference type="PANTHER" id="PTHR23513:SF11">
    <property type="entry name" value="STAPHYLOFERRIN A TRANSPORTER"/>
    <property type="match status" value="1"/>
</dbReference>
<gene>
    <name evidence="9" type="ORF">H9809_05080</name>
</gene>
<dbReference type="CDD" id="cd06173">
    <property type="entry name" value="MFS_MefA_like"/>
    <property type="match status" value="1"/>
</dbReference>
<keyword evidence="6 7" id="KW-0472">Membrane</keyword>
<evidence type="ECO:0000256" key="7">
    <source>
        <dbReference type="SAM" id="Phobius"/>
    </source>
</evidence>
<dbReference type="Proteomes" id="UP000824056">
    <property type="component" value="Unassembled WGS sequence"/>
</dbReference>
<dbReference type="AlphaFoldDB" id="A0A9D2FPZ0"/>
<keyword evidence="2" id="KW-0813">Transport</keyword>
<evidence type="ECO:0000313" key="9">
    <source>
        <dbReference type="EMBL" id="HIZ65263.1"/>
    </source>
</evidence>
<evidence type="ECO:0000256" key="1">
    <source>
        <dbReference type="ARBA" id="ARBA00004651"/>
    </source>
</evidence>
<name>A0A9D2FPZ0_9FIRM</name>
<comment type="subcellular location">
    <subcellularLocation>
        <location evidence="1">Cell membrane</location>
        <topology evidence="1">Multi-pass membrane protein</topology>
    </subcellularLocation>
</comment>
<protein>
    <submittedName>
        <fullName evidence="9">MFS transporter</fullName>
    </submittedName>
</protein>
<evidence type="ECO:0000256" key="6">
    <source>
        <dbReference type="ARBA" id="ARBA00023136"/>
    </source>
</evidence>
<feature type="transmembrane region" description="Helical" evidence="7">
    <location>
        <begin position="37"/>
        <end position="57"/>
    </location>
</feature>
<dbReference type="Gene3D" id="1.20.1250.20">
    <property type="entry name" value="MFS general substrate transporter like domains"/>
    <property type="match status" value="1"/>
</dbReference>
<reference evidence="9" key="1">
    <citation type="journal article" date="2021" name="PeerJ">
        <title>Extensive microbial diversity within the chicken gut microbiome revealed by metagenomics and culture.</title>
        <authorList>
            <person name="Gilroy R."/>
            <person name="Ravi A."/>
            <person name="Getino M."/>
            <person name="Pursley I."/>
            <person name="Horton D.L."/>
            <person name="Alikhan N.F."/>
            <person name="Baker D."/>
            <person name="Gharbi K."/>
            <person name="Hall N."/>
            <person name="Watson M."/>
            <person name="Adriaenssens E.M."/>
            <person name="Foster-Nyarko E."/>
            <person name="Jarju S."/>
            <person name="Secka A."/>
            <person name="Antonio M."/>
            <person name="Oren A."/>
            <person name="Chaudhuri R.R."/>
            <person name="La Ragione R."/>
            <person name="Hildebrand F."/>
            <person name="Pallen M.J."/>
        </authorList>
    </citation>
    <scope>NUCLEOTIDE SEQUENCE</scope>
    <source>
        <strain evidence="9">1068</strain>
    </source>
</reference>
<evidence type="ECO:0000313" key="10">
    <source>
        <dbReference type="Proteomes" id="UP000824056"/>
    </source>
</evidence>
<dbReference type="InterPro" id="IPR020846">
    <property type="entry name" value="MFS_dom"/>
</dbReference>
<feature type="transmembrane region" description="Helical" evidence="7">
    <location>
        <begin position="182"/>
        <end position="200"/>
    </location>
</feature>
<feature type="non-terminal residue" evidence="9">
    <location>
        <position position="1"/>
    </location>
</feature>
<evidence type="ECO:0000256" key="2">
    <source>
        <dbReference type="ARBA" id="ARBA00022448"/>
    </source>
</evidence>
<dbReference type="PROSITE" id="PS50850">
    <property type="entry name" value="MFS"/>
    <property type="match status" value="1"/>
</dbReference>
<keyword evidence="5 7" id="KW-1133">Transmembrane helix</keyword>
<feature type="transmembrane region" description="Helical" evidence="7">
    <location>
        <begin position="316"/>
        <end position="334"/>
    </location>
</feature>
<feature type="transmembrane region" description="Helical" evidence="7">
    <location>
        <begin position="360"/>
        <end position="379"/>
    </location>
</feature>
<dbReference type="InterPro" id="IPR036259">
    <property type="entry name" value="MFS_trans_sf"/>
</dbReference>
<evidence type="ECO:0000259" key="8">
    <source>
        <dbReference type="PROSITE" id="PS50850"/>
    </source>
</evidence>
<dbReference type="Pfam" id="PF07690">
    <property type="entry name" value="MFS_1"/>
    <property type="match status" value="1"/>
</dbReference>
<feature type="domain" description="Major facilitator superfamily (MFS) profile" evidence="8">
    <location>
        <begin position="1"/>
        <end position="156"/>
    </location>
</feature>
<organism evidence="9 10">
    <name type="scientific">Candidatus Blautia pullicola</name>
    <dbReference type="NCBI Taxonomy" id="2838498"/>
    <lineage>
        <taxon>Bacteria</taxon>
        <taxon>Bacillati</taxon>
        <taxon>Bacillota</taxon>
        <taxon>Clostridia</taxon>
        <taxon>Lachnospirales</taxon>
        <taxon>Lachnospiraceae</taxon>
        <taxon>Blautia</taxon>
    </lineage>
</organism>
<feature type="transmembrane region" description="Helical" evidence="7">
    <location>
        <begin position="272"/>
        <end position="295"/>
    </location>
</feature>
<feature type="transmembrane region" description="Helical" evidence="7">
    <location>
        <begin position="220"/>
        <end position="241"/>
    </location>
</feature>
<dbReference type="GO" id="GO:0022857">
    <property type="term" value="F:transmembrane transporter activity"/>
    <property type="evidence" value="ECO:0007669"/>
    <property type="project" value="InterPro"/>
</dbReference>